<reference evidence="3 4" key="1">
    <citation type="submission" date="2020-03" db="EMBL/GenBank/DDBJ databases">
        <title>WGS of the type strain of Planosporangium spp.</title>
        <authorList>
            <person name="Thawai C."/>
        </authorList>
    </citation>
    <scope>NUCLEOTIDE SEQUENCE [LARGE SCALE GENOMIC DNA]</scope>
    <source>
        <strain evidence="3 4">TBRC 5610</strain>
    </source>
</reference>
<evidence type="ECO:0000256" key="2">
    <source>
        <dbReference type="SAM" id="Phobius"/>
    </source>
</evidence>
<sequence length="105" mass="11613">MSKERALRRAAREAEAQKARVRRERAARRRALLARLRPAVPRRGRSGRLASGVTRAERAAITVGALTAVTFVWLLVDGLSTRIALTVLVALCVPVLFVLTVDRRT</sequence>
<organism evidence="3 4">
    <name type="scientific">Planosporangium thailandense</name>
    <dbReference type="NCBI Taxonomy" id="765197"/>
    <lineage>
        <taxon>Bacteria</taxon>
        <taxon>Bacillati</taxon>
        <taxon>Actinomycetota</taxon>
        <taxon>Actinomycetes</taxon>
        <taxon>Micromonosporales</taxon>
        <taxon>Micromonosporaceae</taxon>
        <taxon>Planosporangium</taxon>
    </lineage>
</organism>
<evidence type="ECO:0000256" key="1">
    <source>
        <dbReference type="SAM" id="Coils"/>
    </source>
</evidence>
<keyword evidence="1" id="KW-0175">Coiled coil</keyword>
<keyword evidence="4" id="KW-1185">Reference proteome</keyword>
<feature type="transmembrane region" description="Helical" evidence="2">
    <location>
        <begin position="82"/>
        <end position="101"/>
    </location>
</feature>
<name>A0ABX0XX03_9ACTN</name>
<accession>A0ABX0XX03</accession>
<proteinExistence type="predicted"/>
<dbReference type="EMBL" id="JAATVY010000004">
    <property type="protein sequence ID" value="NJC69822.1"/>
    <property type="molecule type" value="Genomic_DNA"/>
</dbReference>
<evidence type="ECO:0000313" key="3">
    <source>
        <dbReference type="EMBL" id="NJC69822.1"/>
    </source>
</evidence>
<gene>
    <name evidence="3" type="ORF">HC031_08820</name>
</gene>
<keyword evidence="2" id="KW-0812">Transmembrane</keyword>
<evidence type="ECO:0000313" key="4">
    <source>
        <dbReference type="Proteomes" id="UP000722989"/>
    </source>
</evidence>
<dbReference type="Proteomes" id="UP000722989">
    <property type="component" value="Unassembled WGS sequence"/>
</dbReference>
<comment type="caution">
    <text evidence="3">The sequence shown here is derived from an EMBL/GenBank/DDBJ whole genome shotgun (WGS) entry which is preliminary data.</text>
</comment>
<protein>
    <recommendedName>
        <fullName evidence="5">DUF3040 domain-containing protein</fullName>
    </recommendedName>
</protein>
<feature type="coiled-coil region" evidence="1">
    <location>
        <begin position="4"/>
        <end position="31"/>
    </location>
</feature>
<keyword evidence="2" id="KW-1133">Transmembrane helix</keyword>
<feature type="transmembrane region" description="Helical" evidence="2">
    <location>
        <begin position="58"/>
        <end position="76"/>
    </location>
</feature>
<dbReference type="RefSeq" id="WP_167924701.1">
    <property type="nucleotide sequence ID" value="NZ_JAATVY010000004.1"/>
</dbReference>
<keyword evidence="2" id="KW-0472">Membrane</keyword>
<evidence type="ECO:0008006" key="5">
    <source>
        <dbReference type="Google" id="ProtNLM"/>
    </source>
</evidence>